<evidence type="ECO:0000313" key="5">
    <source>
        <dbReference type="EMBL" id="KAK7108274.1"/>
    </source>
</evidence>
<sequence>MNQQQRAGKHPSFSRDKKPYGMEKETFHKKNITPRSKGRRGCKHSCRGPKMLRAHWILVDMGIRTITPEIESARREIMNEKSWLHKFNNEQYKQAREDLLHVAAIEAISNEKYDQALRILPQISDKKLVMCVLNTTAAYYPNTYFLRCMKKAYEKSGEPHGSCLKDALHFRQWFLVKTMMKCFEFSSEQADDILSTAVLNENWKLIQESLKHKVSRRLLHTALIQALMGRQWGIVEACLKHGGDIATACVEHGFNLNIKNGDLRQTVLQDAIFHCSLTQVDLLLQAGADPDIRNRDGETAICRAVVEQEWDLATLLLKYSNNAGKIASKRIAGGETLLHIICRNGQADILHTLLLMEANPLVTNVDGVTLLMTAVQAGEEAENLVRILLQLGAATHQGEVSRSQLATTGKGNNTIDRGFDTPMWRAVEKGQLCIAKMLYASGGCCAKEIHAMAASEFMRKTLESSKLRDIVDFLNDISSHPRSLLDSCALKISHLIGCGSERDVRAASLGLPNKLRGLVLQDHVVNPDFLKDCPPGPPGPPSHDIFSGWVRLSWGTHFTSLRDYEWSQFRRVFEGMRPPNSYMFGVKSLRRLPRCSCKDIDQ</sequence>
<dbReference type="Gene3D" id="1.25.40.20">
    <property type="entry name" value="Ankyrin repeat-containing domain"/>
    <property type="match status" value="1"/>
</dbReference>
<feature type="compositionally biased region" description="Basic residues" evidence="4">
    <location>
        <begin position="29"/>
        <end position="44"/>
    </location>
</feature>
<evidence type="ECO:0000256" key="2">
    <source>
        <dbReference type="ARBA" id="ARBA00023043"/>
    </source>
</evidence>
<feature type="compositionally biased region" description="Basic and acidic residues" evidence="4">
    <location>
        <begin position="13"/>
        <end position="28"/>
    </location>
</feature>
<evidence type="ECO:0000256" key="1">
    <source>
        <dbReference type="ARBA" id="ARBA00022737"/>
    </source>
</evidence>
<keyword evidence="6" id="KW-1185">Reference proteome</keyword>
<gene>
    <name evidence="5" type="ORF">V1264_016037</name>
</gene>
<keyword evidence="1" id="KW-0677">Repeat</keyword>
<accession>A0AAN9GHN9</accession>
<evidence type="ECO:0000256" key="4">
    <source>
        <dbReference type="SAM" id="MobiDB-lite"/>
    </source>
</evidence>
<dbReference type="InterPro" id="IPR002110">
    <property type="entry name" value="Ankyrin_rpt"/>
</dbReference>
<reference evidence="5 6" key="1">
    <citation type="submission" date="2024-02" db="EMBL/GenBank/DDBJ databases">
        <title>Chromosome-scale genome assembly of the rough periwinkle Littorina saxatilis.</title>
        <authorList>
            <person name="De Jode A."/>
            <person name="Faria R."/>
            <person name="Formenti G."/>
            <person name="Sims Y."/>
            <person name="Smith T.P."/>
            <person name="Tracey A."/>
            <person name="Wood J.M.D."/>
            <person name="Zagrodzka Z.B."/>
            <person name="Johannesson K."/>
            <person name="Butlin R.K."/>
            <person name="Leder E.H."/>
        </authorList>
    </citation>
    <scope>NUCLEOTIDE SEQUENCE [LARGE SCALE GENOMIC DNA]</scope>
    <source>
        <strain evidence="5">Snail1</strain>
        <tissue evidence="5">Muscle</tissue>
    </source>
</reference>
<evidence type="ECO:0000313" key="6">
    <source>
        <dbReference type="Proteomes" id="UP001374579"/>
    </source>
</evidence>
<keyword evidence="2 3" id="KW-0040">ANK repeat</keyword>
<dbReference type="EMBL" id="JBAMIC010000004">
    <property type="protein sequence ID" value="KAK7108274.1"/>
    <property type="molecule type" value="Genomic_DNA"/>
</dbReference>
<dbReference type="PANTHER" id="PTHR24198">
    <property type="entry name" value="ANKYRIN REPEAT AND PROTEIN KINASE DOMAIN-CONTAINING PROTEIN"/>
    <property type="match status" value="1"/>
</dbReference>
<dbReference type="AlphaFoldDB" id="A0AAN9GHN9"/>
<organism evidence="5 6">
    <name type="scientific">Littorina saxatilis</name>
    <dbReference type="NCBI Taxonomy" id="31220"/>
    <lineage>
        <taxon>Eukaryota</taxon>
        <taxon>Metazoa</taxon>
        <taxon>Spiralia</taxon>
        <taxon>Lophotrochozoa</taxon>
        <taxon>Mollusca</taxon>
        <taxon>Gastropoda</taxon>
        <taxon>Caenogastropoda</taxon>
        <taxon>Littorinimorpha</taxon>
        <taxon>Littorinoidea</taxon>
        <taxon>Littorinidae</taxon>
        <taxon>Littorina</taxon>
    </lineage>
</organism>
<dbReference type="Pfam" id="PF12796">
    <property type="entry name" value="Ank_2"/>
    <property type="match status" value="1"/>
</dbReference>
<proteinExistence type="predicted"/>
<dbReference type="SMART" id="SM00248">
    <property type="entry name" value="ANK"/>
    <property type="match status" value="6"/>
</dbReference>
<dbReference type="PANTHER" id="PTHR24198:SF165">
    <property type="entry name" value="ANKYRIN REPEAT-CONTAINING PROTEIN-RELATED"/>
    <property type="match status" value="1"/>
</dbReference>
<dbReference type="PROSITE" id="PS50088">
    <property type="entry name" value="ANK_REPEAT"/>
    <property type="match status" value="1"/>
</dbReference>
<evidence type="ECO:0000256" key="3">
    <source>
        <dbReference type="PROSITE-ProRule" id="PRU00023"/>
    </source>
</evidence>
<feature type="repeat" description="ANK" evidence="3">
    <location>
        <begin position="366"/>
        <end position="400"/>
    </location>
</feature>
<dbReference type="SUPFAM" id="SSF48403">
    <property type="entry name" value="Ankyrin repeat"/>
    <property type="match status" value="1"/>
</dbReference>
<dbReference type="InterPro" id="IPR036770">
    <property type="entry name" value="Ankyrin_rpt-contain_sf"/>
</dbReference>
<dbReference type="Proteomes" id="UP001374579">
    <property type="component" value="Unassembled WGS sequence"/>
</dbReference>
<comment type="caution">
    <text evidence="5">The sequence shown here is derived from an EMBL/GenBank/DDBJ whole genome shotgun (WGS) entry which is preliminary data.</text>
</comment>
<feature type="region of interest" description="Disordered" evidence="4">
    <location>
        <begin position="1"/>
        <end position="44"/>
    </location>
</feature>
<protein>
    <submittedName>
        <fullName evidence="5">Uncharacterized protein</fullName>
    </submittedName>
</protein>
<name>A0AAN9GHN9_9CAEN</name>